<proteinExistence type="predicted"/>
<name>A0A378C849_KLEPN</name>
<reference evidence="1 2" key="1">
    <citation type="submission" date="2018-06" db="EMBL/GenBank/DDBJ databases">
        <authorList>
            <consortium name="Pathogen Informatics"/>
            <person name="Doyle S."/>
        </authorList>
    </citation>
    <scope>NUCLEOTIDE SEQUENCE [LARGE SCALE GENOMIC DNA]</scope>
    <source>
        <strain evidence="1 2">NCTC11679</strain>
    </source>
</reference>
<dbReference type="Proteomes" id="UP000255239">
    <property type="component" value="Unassembled WGS sequence"/>
</dbReference>
<dbReference type="RefSeq" id="WP_181404745.1">
    <property type="nucleotide sequence ID" value="NZ_FLDS01000002.1"/>
</dbReference>
<organism evidence="1 2">
    <name type="scientific">Klebsiella pneumoniae</name>
    <dbReference type="NCBI Taxonomy" id="573"/>
    <lineage>
        <taxon>Bacteria</taxon>
        <taxon>Pseudomonadati</taxon>
        <taxon>Pseudomonadota</taxon>
        <taxon>Gammaproteobacteria</taxon>
        <taxon>Enterobacterales</taxon>
        <taxon>Enterobacteriaceae</taxon>
        <taxon>Klebsiella/Raoultella group</taxon>
        <taxon>Klebsiella</taxon>
        <taxon>Klebsiella pneumoniae complex</taxon>
    </lineage>
</organism>
<gene>
    <name evidence="1" type="ORF">NCTC11679_03125</name>
</gene>
<dbReference type="EMBL" id="UGMG01000001">
    <property type="protein sequence ID" value="STV64645.1"/>
    <property type="molecule type" value="Genomic_DNA"/>
</dbReference>
<dbReference type="AlphaFoldDB" id="A0A378C849"/>
<sequence length="51" mass="6310">MKEDNFDKSLELREWQKLFNPKKTKEKQSLLLKEKKNPTDNQLLKERSFTW</sequence>
<accession>A0A378C849</accession>
<evidence type="ECO:0000313" key="2">
    <source>
        <dbReference type="Proteomes" id="UP000255239"/>
    </source>
</evidence>
<evidence type="ECO:0000313" key="1">
    <source>
        <dbReference type="EMBL" id="STV64645.1"/>
    </source>
</evidence>
<protein>
    <submittedName>
        <fullName evidence="1">Uncharacterized protein</fullName>
    </submittedName>
</protein>